<dbReference type="Pfam" id="PF13306">
    <property type="entry name" value="LRR_5"/>
    <property type="match status" value="1"/>
</dbReference>
<feature type="domain" description="Fibronectin type-III" evidence="2">
    <location>
        <begin position="285"/>
        <end position="380"/>
    </location>
</feature>
<dbReference type="EMBL" id="JAOQJZ010000010">
    <property type="protein sequence ID" value="MCU6706258.1"/>
    <property type="molecule type" value="Genomic_DNA"/>
</dbReference>
<dbReference type="SUPFAM" id="SSF49265">
    <property type="entry name" value="Fibronectin type III"/>
    <property type="match status" value="2"/>
</dbReference>
<reference evidence="3 4" key="1">
    <citation type="journal article" date="2021" name="ISME Commun">
        <title>Automated analysis of genomic sequences facilitates high-throughput and comprehensive description of bacteria.</title>
        <authorList>
            <person name="Hitch T.C.A."/>
        </authorList>
    </citation>
    <scope>NUCLEOTIDE SEQUENCE [LARGE SCALE GENOMIC DNA]</scope>
    <source>
        <strain evidence="3 4">Sanger_31</strain>
    </source>
</reference>
<dbReference type="Gene3D" id="3.80.10.10">
    <property type="entry name" value="Ribonuclease Inhibitor"/>
    <property type="match status" value="1"/>
</dbReference>
<sequence>MKTTNYLAGLAAITMTFTGVAAPISAYADDISKSASIDYATYGNFVYIIKADKTADIVEYNGKEENVVIPAELNGYTITGISGWSGKPTNSHPLGVITGAFKNNKTIKTVVIPDTVKYIDDESFYGCTALESVMFGNGVEEIGDYAFENCTSLSKVYIPVSVKKIGAEAFGYTFGSELTLNKNFSMTCAKDSAAEKYAKENGIPYDTYQVKIDELAVSGIKDKEYTGKPVTQNIVIKNGNVVLDEGIDYTVTYSANTKVGTVEVTITGTGSYTGEIKKSFDILPAKQQIQKLETRFKGFFIDWAQKGSATGYEIEYSTNADFKDSTVKKLTANKPDTLNISGLTAGNKYYVRVRSYTNVGEKVYYGAWSDSKNVTAAKYDITKSAISGISTKTYTGKNITQSVKVKYNGKTLKSGTDYTVSYSNNKKVGTATVKITGKGQYGGTVSKTFKINPAKQKIQKLTAKSKAFFIDWAQKGSATGYEVQYATNSKFTGAKKLDVANNKTDKMTISKLSANKKYYVKVRSYTLVKGTKYYGEWSAVKSVTTKK</sequence>
<organism evidence="3 4">
    <name type="scientific">Hominimerdicola aceti</name>
    <dbReference type="NCBI Taxonomy" id="2981726"/>
    <lineage>
        <taxon>Bacteria</taxon>
        <taxon>Bacillati</taxon>
        <taxon>Bacillota</taxon>
        <taxon>Clostridia</taxon>
        <taxon>Eubacteriales</taxon>
        <taxon>Oscillospiraceae</taxon>
        <taxon>Hominimerdicola</taxon>
    </lineage>
</organism>
<dbReference type="InterPro" id="IPR003961">
    <property type="entry name" value="FN3_dom"/>
</dbReference>
<dbReference type="AlphaFoldDB" id="A0AAE3LHY8"/>
<evidence type="ECO:0000313" key="4">
    <source>
        <dbReference type="Proteomes" id="UP001208131"/>
    </source>
</evidence>
<dbReference type="SUPFAM" id="SSF52058">
    <property type="entry name" value="L domain-like"/>
    <property type="match status" value="1"/>
</dbReference>
<accession>A0AAE3LHY8</accession>
<protein>
    <submittedName>
        <fullName evidence="3">Fibronectin type III domain-containing protein</fullName>
    </submittedName>
</protein>
<evidence type="ECO:0000256" key="1">
    <source>
        <dbReference type="SAM" id="SignalP"/>
    </source>
</evidence>
<evidence type="ECO:0000313" key="3">
    <source>
        <dbReference type="EMBL" id="MCU6706258.1"/>
    </source>
</evidence>
<dbReference type="CDD" id="cd00063">
    <property type="entry name" value="FN3"/>
    <property type="match status" value="2"/>
</dbReference>
<proteinExistence type="predicted"/>
<dbReference type="PROSITE" id="PS50853">
    <property type="entry name" value="FN3"/>
    <property type="match status" value="2"/>
</dbReference>
<gene>
    <name evidence="3" type="ORF">OCV57_10025</name>
</gene>
<evidence type="ECO:0000259" key="2">
    <source>
        <dbReference type="PROSITE" id="PS50853"/>
    </source>
</evidence>
<feature type="domain" description="Fibronectin type-III" evidence="2">
    <location>
        <begin position="452"/>
        <end position="547"/>
    </location>
</feature>
<dbReference type="RefSeq" id="WP_267301410.1">
    <property type="nucleotide sequence ID" value="NZ_JAOQJZ010000010.1"/>
</dbReference>
<dbReference type="InterPro" id="IPR032675">
    <property type="entry name" value="LRR_dom_sf"/>
</dbReference>
<dbReference type="Gene3D" id="2.60.40.10">
    <property type="entry name" value="Immunoglobulins"/>
    <property type="match status" value="2"/>
</dbReference>
<feature type="chain" id="PRO_5042018335" evidence="1">
    <location>
        <begin position="22"/>
        <end position="547"/>
    </location>
</feature>
<keyword evidence="4" id="KW-1185">Reference proteome</keyword>
<dbReference type="Pfam" id="PF00041">
    <property type="entry name" value="fn3"/>
    <property type="match status" value="2"/>
</dbReference>
<dbReference type="InterPro" id="IPR036116">
    <property type="entry name" value="FN3_sf"/>
</dbReference>
<comment type="caution">
    <text evidence="3">The sequence shown here is derived from an EMBL/GenBank/DDBJ whole genome shotgun (WGS) entry which is preliminary data.</text>
</comment>
<name>A0AAE3LHY8_9FIRM</name>
<keyword evidence="1" id="KW-0732">Signal</keyword>
<dbReference type="InterPro" id="IPR013783">
    <property type="entry name" value="Ig-like_fold"/>
</dbReference>
<feature type="signal peptide" evidence="1">
    <location>
        <begin position="1"/>
        <end position="21"/>
    </location>
</feature>
<dbReference type="Proteomes" id="UP001208131">
    <property type="component" value="Unassembled WGS sequence"/>
</dbReference>
<dbReference type="InterPro" id="IPR026906">
    <property type="entry name" value="LRR_5"/>
</dbReference>